<dbReference type="SUPFAM" id="SSF53383">
    <property type="entry name" value="PLP-dependent transferases"/>
    <property type="match status" value="1"/>
</dbReference>
<dbReference type="RefSeq" id="WP_126466208.1">
    <property type="nucleotide sequence ID" value="NZ_JAUSWF010000004.1"/>
</dbReference>
<dbReference type="Gene3D" id="3.40.640.10">
    <property type="entry name" value="Type I PLP-dependent aspartate aminotransferase-like (Major domain)"/>
    <property type="match status" value="1"/>
</dbReference>
<accession>A0A3S5F7Z4</accession>
<evidence type="ECO:0000256" key="6">
    <source>
        <dbReference type="PIRSR" id="PIRSR000524-1"/>
    </source>
</evidence>
<protein>
    <submittedName>
        <fullName evidence="9">Soluble hydrogenase 42 kDa subunit</fullName>
        <ecNumber evidence="9">1.12.-.-</ecNumber>
    </submittedName>
</protein>
<dbReference type="KEGG" id="piv:NCTC13079_01518"/>
<dbReference type="AlphaFoldDB" id="A0A3S5F7Z4"/>
<dbReference type="InterPro" id="IPR024169">
    <property type="entry name" value="SP_NH2Trfase/AEP_transaminase"/>
</dbReference>
<evidence type="ECO:0000313" key="9">
    <source>
        <dbReference type="EMBL" id="VEJ36313.1"/>
    </source>
</evidence>
<evidence type="ECO:0000256" key="7">
    <source>
        <dbReference type="PIRSR" id="PIRSR000524-50"/>
    </source>
</evidence>
<reference evidence="9 10" key="1">
    <citation type="submission" date="2018-12" db="EMBL/GenBank/DDBJ databases">
        <authorList>
            <consortium name="Pathogen Informatics"/>
        </authorList>
    </citation>
    <scope>NUCLEOTIDE SEQUENCE [LARGE SCALE GENOMIC DNA]</scope>
    <source>
        <strain evidence="9 10">NCTC13079</strain>
    </source>
</reference>
<dbReference type="InterPro" id="IPR015422">
    <property type="entry name" value="PyrdxlP-dep_Trfase_small"/>
</dbReference>
<dbReference type="OrthoDB" id="389074at2"/>
<keyword evidence="4" id="KW-0808">Transferase</keyword>
<dbReference type="EMBL" id="LR134523">
    <property type="protein sequence ID" value="VEJ36313.1"/>
    <property type="molecule type" value="Genomic_DNA"/>
</dbReference>
<dbReference type="GO" id="GO:0016491">
    <property type="term" value="F:oxidoreductase activity"/>
    <property type="evidence" value="ECO:0007669"/>
    <property type="project" value="UniProtKB-KW"/>
</dbReference>
<comment type="similarity">
    <text evidence="2">Belongs to the class-V pyridoxal-phosphate-dependent aminotransferase family.</text>
</comment>
<dbReference type="InterPro" id="IPR015421">
    <property type="entry name" value="PyrdxlP-dep_Trfase_major"/>
</dbReference>
<evidence type="ECO:0000256" key="3">
    <source>
        <dbReference type="ARBA" id="ARBA00022576"/>
    </source>
</evidence>
<comment type="cofactor">
    <cofactor evidence="1 7">
        <name>pyridoxal 5'-phosphate</name>
        <dbReference type="ChEBI" id="CHEBI:597326"/>
    </cofactor>
</comment>
<dbReference type="Pfam" id="PF00266">
    <property type="entry name" value="Aminotran_5"/>
    <property type="match status" value="1"/>
</dbReference>
<dbReference type="PIRSF" id="PIRSF000524">
    <property type="entry name" value="SPT"/>
    <property type="match status" value="1"/>
</dbReference>
<evidence type="ECO:0000256" key="4">
    <source>
        <dbReference type="ARBA" id="ARBA00022679"/>
    </source>
</evidence>
<feature type="binding site" evidence="6">
    <location>
        <position position="329"/>
    </location>
    <ligand>
        <name>substrate</name>
    </ligand>
</feature>
<keyword evidence="3" id="KW-0032">Aminotransferase</keyword>
<proteinExistence type="inferred from homology"/>
<evidence type="ECO:0000256" key="2">
    <source>
        <dbReference type="ARBA" id="ARBA00009236"/>
    </source>
</evidence>
<dbReference type="Proteomes" id="UP000269544">
    <property type="component" value="Chromosome"/>
</dbReference>
<evidence type="ECO:0000256" key="5">
    <source>
        <dbReference type="ARBA" id="ARBA00022898"/>
    </source>
</evidence>
<dbReference type="GO" id="GO:0008453">
    <property type="term" value="F:alanine-glyoxylate transaminase activity"/>
    <property type="evidence" value="ECO:0007669"/>
    <property type="project" value="TreeGrafter"/>
</dbReference>
<name>A0A3S5F7Z4_9FIRM</name>
<keyword evidence="9" id="KW-0560">Oxidoreductase</keyword>
<dbReference type="Gene3D" id="3.90.1150.10">
    <property type="entry name" value="Aspartate Aminotransferase, domain 1"/>
    <property type="match status" value="1"/>
</dbReference>
<evidence type="ECO:0000256" key="1">
    <source>
        <dbReference type="ARBA" id="ARBA00001933"/>
    </source>
</evidence>
<organism evidence="9 10">
    <name type="scientific">Aedoeadaptatus ivorii</name>
    <dbReference type="NCBI Taxonomy" id="54006"/>
    <lineage>
        <taxon>Bacteria</taxon>
        <taxon>Bacillati</taxon>
        <taxon>Bacillota</taxon>
        <taxon>Tissierellia</taxon>
        <taxon>Tissierellales</taxon>
        <taxon>Peptoniphilaceae</taxon>
        <taxon>Aedoeadaptatus</taxon>
    </lineage>
</organism>
<keyword evidence="10" id="KW-1185">Reference proteome</keyword>
<evidence type="ECO:0000259" key="8">
    <source>
        <dbReference type="Pfam" id="PF00266"/>
    </source>
</evidence>
<gene>
    <name evidence="9" type="ORF">NCTC13079_01518</name>
</gene>
<dbReference type="GO" id="GO:0004760">
    <property type="term" value="F:L-serine-pyruvate transaminase activity"/>
    <property type="evidence" value="ECO:0007669"/>
    <property type="project" value="TreeGrafter"/>
</dbReference>
<keyword evidence="5 7" id="KW-0663">Pyridoxal phosphate</keyword>
<dbReference type="GO" id="GO:0019265">
    <property type="term" value="P:glycine biosynthetic process, by transamination of glyoxylate"/>
    <property type="evidence" value="ECO:0007669"/>
    <property type="project" value="TreeGrafter"/>
</dbReference>
<dbReference type="EC" id="1.12.-.-" evidence="9"/>
<feature type="domain" description="Aminotransferase class V" evidence="8">
    <location>
        <begin position="32"/>
        <end position="319"/>
    </location>
</feature>
<dbReference type="InterPro" id="IPR015424">
    <property type="entry name" value="PyrdxlP-dep_Trfase"/>
</dbReference>
<feature type="modified residue" description="N6-(pyridoxal phosphate)lysine" evidence="7">
    <location>
        <position position="188"/>
    </location>
</feature>
<dbReference type="PANTHER" id="PTHR21152">
    <property type="entry name" value="AMINOTRANSFERASE CLASS V"/>
    <property type="match status" value="1"/>
</dbReference>
<dbReference type="InterPro" id="IPR000192">
    <property type="entry name" value="Aminotrans_V_dom"/>
</dbReference>
<dbReference type="PANTHER" id="PTHR21152:SF24">
    <property type="entry name" value="ALANINE--GLYOXYLATE AMINOTRANSFERASE 1"/>
    <property type="match status" value="1"/>
</dbReference>
<evidence type="ECO:0000313" key="10">
    <source>
        <dbReference type="Proteomes" id="UP000269544"/>
    </source>
</evidence>
<sequence>MKILCAGPTTIDPRVEKAMQGIVTNPDLDPEYEKFHRNVEKKLSRVVHTDRPSIIMLAEGMLALEGSVCSLMEPGERVLVLSNGFFGAGFSEFVDFFGGEAVLFEGDFRHGLDVDALRAFLEKDSDFALATMVHCETPSGITNDAAAICKLLKEYSILSIVDCVSSFGGEDIDFDESGMDILLGGTQKCLSAPTGLSILTLSEAAEQKMRNRKTRIPSYYMNLLNYLDVSEDFAFPYTMSEHLTYALNEALDLWQERDSIALHRQYGEITRKAFVDSGFTLYPKDAFSDTVTAVCVPDGMTATEILDRCREKGVMISKGVGELHDGLIRIGHMGSNISEENFRALFTVLDEVFGEAGMADTRFLETFEAAIARA</sequence>